<keyword evidence="1" id="KW-1133">Transmembrane helix</keyword>
<dbReference type="PANTHER" id="PTHR11161:SF0">
    <property type="entry name" value="O-ACYLTRANSFERASE LIKE PROTEIN"/>
    <property type="match status" value="1"/>
</dbReference>
<reference evidence="2" key="1">
    <citation type="submission" date="2020-11" db="EMBL/GenBank/DDBJ databases">
        <authorList>
            <person name="Tran Van P."/>
        </authorList>
    </citation>
    <scope>NUCLEOTIDE SEQUENCE</scope>
</reference>
<dbReference type="Proteomes" id="UP000728032">
    <property type="component" value="Unassembled WGS sequence"/>
</dbReference>
<organism evidence="2">
    <name type="scientific">Oppiella nova</name>
    <dbReference type="NCBI Taxonomy" id="334625"/>
    <lineage>
        <taxon>Eukaryota</taxon>
        <taxon>Metazoa</taxon>
        <taxon>Ecdysozoa</taxon>
        <taxon>Arthropoda</taxon>
        <taxon>Chelicerata</taxon>
        <taxon>Arachnida</taxon>
        <taxon>Acari</taxon>
        <taxon>Acariformes</taxon>
        <taxon>Sarcoptiformes</taxon>
        <taxon>Oribatida</taxon>
        <taxon>Brachypylina</taxon>
        <taxon>Oppioidea</taxon>
        <taxon>Oppiidae</taxon>
        <taxon>Oppiella</taxon>
    </lineage>
</organism>
<keyword evidence="1" id="KW-0812">Transmembrane</keyword>
<evidence type="ECO:0000313" key="3">
    <source>
        <dbReference type="Proteomes" id="UP000728032"/>
    </source>
</evidence>
<evidence type="ECO:0000256" key="1">
    <source>
        <dbReference type="SAM" id="Phobius"/>
    </source>
</evidence>
<accession>A0A7R9QN80</accession>
<feature type="transmembrane region" description="Helical" evidence="1">
    <location>
        <begin position="49"/>
        <end position="69"/>
    </location>
</feature>
<feature type="transmembrane region" description="Helical" evidence="1">
    <location>
        <begin position="162"/>
        <end position="186"/>
    </location>
</feature>
<proteinExistence type="predicted"/>
<evidence type="ECO:0008006" key="4">
    <source>
        <dbReference type="Google" id="ProtNLM"/>
    </source>
</evidence>
<dbReference type="InterPro" id="IPR052728">
    <property type="entry name" value="O2_lipid_transport_reg"/>
</dbReference>
<sequence>MLQIVTNAGLWVEAFFLLSGFLCAYGTILELRKTSIKHYNPITNIIHRYLRLTPSLLAVIAFSILQEVMATGPQWHRDLDYINMVYKQAYCRVGPYCVGILMAYFYQKYKGIIVIKPTLNMTLWILSIGLNLSITFLTWPWLLGNSYHNMASVLYGSTHRTLWALSWSYVLFACATGHGSVVNTALSWKAFIPLSRLSFQAYLYHSVLISRFVYDARQPLYSSKITLVCITCL</sequence>
<keyword evidence="3" id="KW-1185">Reference proteome</keyword>
<keyword evidence="1" id="KW-0472">Membrane</keyword>
<feature type="transmembrane region" description="Helical" evidence="1">
    <location>
        <begin position="118"/>
        <end position="142"/>
    </location>
</feature>
<evidence type="ECO:0000313" key="2">
    <source>
        <dbReference type="EMBL" id="CAD7652282.1"/>
    </source>
</evidence>
<dbReference type="EMBL" id="OC920194">
    <property type="protein sequence ID" value="CAD7652282.1"/>
    <property type="molecule type" value="Genomic_DNA"/>
</dbReference>
<dbReference type="AlphaFoldDB" id="A0A7R9QN80"/>
<feature type="transmembrane region" description="Helical" evidence="1">
    <location>
        <begin position="89"/>
        <end position="106"/>
    </location>
</feature>
<protein>
    <recommendedName>
        <fullName evidence="4">Acyltransferase 3 domain-containing protein</fullName>
    </recommendedName>
</protein>
<gene>
    <name evidence="2" type="ORF">ONB1V03_LOCUS8946</name>
</gene>
<dbReference type="OrthoDB" id="6514995at2759"/>
<name>A0A7R9QN80_9ACAR</name>
<feature type="transmembrane region" description="Helical" evidence="1">
    <location>
        <begin position="6"/>
        <end position="28"/>
    </location>
</feature>
<dbReference type="EMBL" id="CAJPVJ010005369">
    <property type="protein sequence ID" value="CAG2169469.1"/>
    <property type="molecule type" value="Genomic_DNA"/>
</dbReference>
<dbReference type="PANTHER" id="PTHR11161">
    <property type="entry name" value="O-ACYLTRANSFERASE"/>
    <property type="match status" value="1"/>
</dbReference>